<keyword evidence="3 5" id="KW-1133">Transmembrane helix</keyword>
<accession>A0ABM5LVQ6</accession>
<evidence type="ECO:0000313" key="7">
    <source>
        <dbReference type="EMBL" id="ADP31941.1"/>
    </source>
</evidence>
<evidence type="ECO:0000259" key="6">
    <source>
        <dbReference type="Pfam" id="PF04893"/>
    </source>
</evidence>
<dbReference type="Pfam" id="PF04893">
    <property type="entry name" value="Yip1"/>
    <property type="match status" value="1"/>
</dbReference>
<organism evidence="7 8">
    <name type="scientific">Bacillus atrophaeus (strain 1942)</name>
    <dbReference type="NCBI Taxonomy" id="720555"/>
    <lineage>
        <taxon>Bacteria</taxon>
        <taxon>Bacillati</taxon>
        <taxon>Bacillota</taxon>
        <taxon>Bacilli</taxon>
        <taxon>Bacillales</taxon>
        <taxon>Bacillaceae</taxon>
        <taxon>Bacillus</taxon>
    </lineage>
</organism>
<feature type="transmembrane region" description="Helical" evidence="5">
    <location>
        <begin position="78"/>
        <end position="110"/>
    </location>
</feature>
<feature type="transmembrane region" description="Helical" evidence="5">
    <location>
        <begin position="37"/>
        <end position="58"/>
    </location>
</feature>
<evidence type="ECO:0000256" key="4">
    <source>
        <dbReference type="ARBA" id="ARBA00023136"/>
    </source>
</evidence>
<name>A0ABM5LVQ6_BACA1</name>
<feature type="domain" description="Yip1" evidence="6">
    <location>
        <begin position="19"/>
        <end position="216"/>
    </location>
</feature>
<keyword evidence="8" id="KW-1185">Reference proteome</keyword>
<evidence type="ECO:0000256" key="2">
    <source>
        <dbReference type="ARBA" id="ARBA00022692"/>
    </source>
</evidence>
<dbReference type="RefSeq" id="WP_003327242.1">
    <property type="nucleotide sequence ID" value="NC_014639.1"/>
</dbReference>
<dbReference type="EMBL" id="CP002207">
    <property type="protein sequence ID" value="ADP31941.1"/>
    <property type="molecule type" value="Genomic_DNA"/>
</dbReference>
<keyword evidence="4 5" id="KW-0472">Membrane</keyword>
<evidence type="ECO:0000313" key="8">
    <source>
        <dbReference type="Proteomes" id="UP000006867"/>
    </source>
</evidence>
<evidence type="ECO:0000256" key="1">
    <source>
        <dbReference type="ARBA" id="ARBA00004141"/>
    </source>
</evidence>
<feature type="transmembrane region" description="Helical" evidence="5">
    <location>
        <begin position="167"/>
        <end position="190"/>
    </location>
</feature>
<evidence type="ECO:0000256" key="3">
    <source>
        <dbReference type="ARBA" id="ARBA00022989"/>
    </source>
</evidence>
<reference evidence="7 8" key="1">
    <citation type="journal article" date="2011" name="Front. Microbiol.">
        <title>Genomic signatures of strain selection and enhancement in Bacillus atrophaeus var. globigii, a historical biowarfare simulant.</title>
        <authorList>
            <person name="Gibbons H.S."/>
            <person name="Broomall S.M."/>
            <person name="McNew L.A."/>
            <person name="Daligault H."/>
            <person name="Chapman C."/>
            <person name="Bruce D."/>
            <person name="Karavis M."/>
            <person name="Krepps M."/>
            <person name="McGregor P.A."/>
            <person name="Hong C."/>
            <person name="Park K.H."/>
            <person name="Akmal A."/>
            <person name="Feldman A."/>
            <person name="Lin J.S."/>
            <person name="Chang W.E."/>
            <person name="Higgs B.W."/>
            <person name="Demirev P."/>
            <person name="Lindquist J."/>
            <person name="Liem A."/>
            <person name="Fochler E."/>
            <person name="Read T.D."/>
            <person name="Tapia R."/>
            <person name="Johnson S."/>
            <person name="Bishop-Lilly K.A."/>
            <person name="Detter C."/>
            <person name="Han C."/>
            <person name="Sozhamannan S."/>
            <person name="Rosenzweig C.N."/>
            <person name="Skowronski E.W."/>
        </authorList>
    </citation>
    <scope>NUCLEOTIDE SEQUENCE [LARGE SCALE GENOMIC DNA]</scope>
    <source>
        <strain evidence="7 8">1942</strain>
    </source>
</reference>
<comment type="subcellular location">
    <subcellularLocation>
        <location evidence="1">Membrane</location>
        <topology evidence="1">Multi-pass membrane protein</topology>
    </subcellularLocation>
</comment>
<feature type="transmembrane region" description="Helical" evidence="5">
    <location>
        <begin position="122"/>
        <end position="147"/>
    </location>
</feature>
<proteinExistence type="predicted"/>
<evidence type="ECO:0000256" key="5">
    <source>
        <dbReference type="SAM" id="Phobius"/>
    </source>
</evidence>
<dbReference type="InterPro" id="IPR006977">
    <property type="entry name" value="Yip1_dom"/>
</dbReference>
<dbReference type="Proteomes" id="UP000006867">
    <property type="component" value="Chromosome"/>
</dbReference>
<sequence>METNLEKGHEAQTEKPSLFGVITSPGVQFERMRVKPVIGMPLIIVLTMIIVGTVLQGLGMDYRALMRESGLTGQELEMAQSFAAIVGIIGGIFAGVAMLFIAPLIYWLCVKISGGTTTYKKMLSLTLFISFITSLGLLINGIVLYFTDTNSFYSVTSLASLITSDQPLTSVLSAFEIFSIWGYVLLAIGLQKTGGISKKSAWISVIVLFVLMLLYSFITGFFNSQAGV</sequence>
<feature type="transmembrane region" description="Helical" evidence="5">
    <location>
        <begin position="202"/>
        <end position="222"/>
    </location>
</feature>
<gene>
    <name evidence="7" type="ordered locus">BATR1942_04935</name>
</gene>
<protein>
    <submittedName>
        <fullName evidence="7">Permease</fullName>
    </submittedName>
</protein>
<keyword evidence="2 5" id="KW-0812">Transmembrane</keyword>